<keyword evidence="4" id="KW-0408">Iron</keyword>
<evidence type="ECO:0000256" key="3">
    <source>
        <dbReference type="ARBA" id="ARBA00022723"/>
    </source>
</evidence>
<dbReference type="Pfam" id="PF13186">
    <property type="entry name" value="SPASM"/>
    <property type="match status" value="1"/>
</dbReference>
<evidence type="ECO:0000256" key="2">
    <source>
        <dbReference type="ARBA" id="ARBA00022691"/>
    </source>
</evidence>
<dbReference type="InterPro" id="IPR023867">
    <property type="entry name" value="Sulphatase_maturase_rSAM"/>
</dbReference>
<keyword evidence="3" id="KW-0479">Metal-binding</keyword>
<dbReference type="Pfam" id="PF04055">
    <property type="entry name" value="Radical_SAM"/>
    <property type="match status" value="1"/>
</dbReference>
<evidence type="ECO:0000259" key="7">
    <source>
        <dbReference type="Pfam" id="PF13186"/>
    </source>
</evidence>
<organism evidence="8 9">
    <name type="scientific">Clostridium cellulovorans (strain ATCC 35296 / DSM 3052 / OCM 3 / 743B)</name>
    <dbReference type="NCBI Taxonomy" id="573061"/>
    <lineage>
        <taxon>Bacteria</taxon>
        <taxon>Bacillati</taxon>
        <taxon>Bacillota</taxon>
        <taxon>Clostridia</taxon>
        <taxon>Eubacteriales</taxon>
        <taxon>Clostridiaceae</taxon>
        <taxon>Clostridium</taxon>
    </lineage>
</organism>
<keyword evidence="2" id="KW-0949">S-adenosyl-L-methionine</keyword>
<dbReference type="OrthoDB" id="9808591at2"/>
<dbReference type="SUPFAM" id="SSF102114">
    <property type="entry name" value="Radical SAM enzymes"/>
    <property type="match status" value="1"/>
</dbReference>
<proteinExistence type="predicted"/>
<feature type="domain" description="4Fe4S-binding SPASM" evidence="7">
    <location>
        <begin position="315"/>
        <end position="379"/>
    </location>
</feature>
<dbReference type="GO" id="GO:0016491">
    <property type="term" value="F:oxidoreductase activity"/>
    <property type="evidence" value="ECO:0007669"/>
    <property type="project" value="InterPro"/>
</dbReference>
<evidence type="ECO:0000313" key="9">
    <source>
        <dbReference type="Proteomes" id="UP000002730"/>
    </source>
</evidence>
<dbReference type="eggNOG" id="COG0641">
    <property type="taxonomic scope" value="Bacteria"/>
</dbReference>
<dbReference type="RefSeq" id="WP_013291719.1">
    <property type="nucleotide sequence ID" value="NC_014393.1"/>
</dbReference>
<dbReference type="GO" id="GO:0046872">
    <property type="term" value="F:metal ion binding"/>
    <property type="evidence" value="ECO:0007669"/>
    <property type="project" value="UniProtKB-KW"/>
</dbReference>
<dbReference type="EMBL" id="CP002160">
    <property type="protein sequence ID" value="ADL51837.1"/>
    <property type="molecule type" value="Genomic_DNA"/>
</dbReference>
<dbReference type="InterPro" id="IPR013785">
    <property type="entry name" value="Aldolase_TIM"/>
</dbReference>
<name>D9SMX1_CLOC7</name>
<dbReference type="Proteomes" id="UP000002730">
    <property type="component" value="Chromosome"/>
</dbReference>
<evidence type="ECO:0000256" key="5">
    <source>
        <dbReference type="ARBA" id="ARBA00023014"/>
    </source>
</evidence>
<dbReference type="KEGG" id="ccb:Clocel_2094"/>
<dbReference type="AlphaFoldDB" id="D9SMX1"/>
<dbReference type="InterPro" id="IPR007197">
    <property type="entry name" value="rSAM"/>
</dbReference>
<dbReference type="SFLD" id="SFLDG01386">
    <property type="entry name" value="main_SPASM_domain-containing"/>
    <property type="match status" value="1"/>
</dbReference>
<dbReference type="CDD" id="cd01335">
    <property type="entry name" value="Radical_SAM"/>
    <property type="match status" value="1"/>
</dbReference>
<dbReference type="InterPro" id="IPR058240">
    <property type="entry name" value="rSAM_sf"/>
</dbReference>
<accession>D9SMX1</accession>
<feature type="domain" description="Radical SAM core" evidence="6">
    <location>
        <begin position="73"/>
        <end position="219"/>
    </location>
</feature>
<dbReference type="PANTHER" id="PTHR43273">
    <property type="entry name" value="ANAEROBIC SULFATASE-MATURATING ENZYME HOMOLOG ASLB-RELATED"/>
    <property type="match status" value="1"/>
</dbReference>
<comment type="cofactor">
    <cofactor evidence="1">
        <name>[4Fe-4S] cluster</name>
        <dbReference type="ChEBI" id="CHEBI:49883"/>
    </cofactor>
</comment>
<evidence type="ECO:0000313" key="8">
    <source>
        <dbReference type="EMBL" id="ADL51837.1"/>
    </source>
</evidence>
<keyword evidence="9" id="KW-1185">Reference proteome</keyword>
<dbReference type="GO" id="GO:0051536">
    <property type="term" value="F:iron-sulfur cluster binding"/>
    <property type="evidence" value="ECO:0007669"/>
    <property type="project" value="UniProtKB-KW"/>
</dbReference>
<dbReference type="SFLD" id="SFLDG01384">
    <property type="entry name" value="thioether_bond_formation_requi"/>
    <property type="match status" value="1"/>
</dbReference>
<dbReference type="NCBIfam" id="TIGR04085">
    <property type="entry name" value="rSAM_more_4Fe4S"/>
    <property type="match status" value="1"/>
</dbReference>
<dbReference type="SFLD" id="SFLDG01067">
    <property type="entry name" value="SPASM/twitch_domain_containing"/>
    <property type="match status" value="1"/>
</dbReference>
<dbReference type="Gene3D" id="3.20.20.70">
    <property type="entry name" value="Aldolase class I"/>
    <property type="match status" value="1"/>
</dbReference>
<evidence type="ECO:0000259" key="6">
    <source>
        <dbReference type="Pfam" id="PF04055"/>
    </source>
</evidence>
<dbReference type="PANTHER" id="PTHR43273:SF8">
    <property type="entry name" value="RADICAL SAM DOMAIN PROTEIN"/>
    <property type="match status" value="1"/>
</dbReference>
<evidence type="ECO:0000256" key="4">
    <source>
        <dbReference type="ARBA" id="ARBA00023004"/>
    </source>
</evidence>
<dbReference type="SFLD" id="SFLDS00029">
    <property type="entry name" value="Radical_SAM"/>
    <property type="match status" value="1"/>
</dbReference>
<gene>
    <name evidence="8" type="ordered locus">Clocel_2094</name>
</gene>
<reference evidence="8 9" key="1">
    <citation type="submission" date="2010-08" db="EMBL/GenBank/DDBJ databases">
        <title>Complete sequence of Clostridium cellulovorans 743B.</title>
        <authorList>
            <consortium name="US DOE Joint Genome Institute"/>
            <person name="Lucas S."/>
            <person name="Copeland A."/>
            <person name="Lapidus A."/>
            <person name="Cheng J.-F."/>
            <person name="Bruce D."/>
            <person name="Goodwin L."/>
            <person name="Pitluck S."/>
            <person name="Chertkov O."/>
            <person name="Detter J.C."/>
            <person name="Han C."/>
            <person name="Tapia R."/>
            <person name="Land M."/>
            <person name="Hauser L."/>
            <person name="Chang Y.-J."/>
            <person name="Jeffries C."/>
            <person name="Kyrpides N."/>
            <person name="Ivanova N."/>
            <person name="Mikhailova N."/>
            <person name="Hemme C.L."/>
            <person name="Woyke T."/>
        </authorList>
    </citation>
    <scope>NUCLEOTIDE SEQUENCE [LARGE SCALE GENOMIC DNA]</scope>
    <source>
        <strain evidence="9">ATCC 35296 / DSM 3052 / OCM 3 / 743B</strain>
    </source>
</reference>
<protein>
    <submittedName>
        <fullName evidence="8">Radical SAM domain protein</fullName>
    </submittedName>
</protein>
<evidence type="ECO:0000256" key="1">
    <source>
        <dbReference type="ARBA" id="ARBA00001966"/>
    </source>
</evidence>
<dbReference type="InterPro" id="IPR023885">
    <property type="entry name" value="4Fe4S-binding_SPASM_dom"/>
</dbReference>
<keyword evidence="5" id="KW-0411">Iron-sulfur</keyword>
<dbReference type="HOGENOM" id="CLU_009273_3_3_9"/>
<dbReference type="STRING" id="573061.Clocel_2094"/>
<sequence length="438" mass="49683">MKTYLLAQQVNLTKSILLDSINGLSVKELSQKYNMDIDKVNALIKSIEKKSKDSEENIKISSGEKYIEKLVLNISNDCNLACKYCYANGGCYESEKGYMTKEIAKISLDRFLNFYDNVKGIQLFGGEPLLNMEVVKFICEYVDEKFEKGEISKKPAIGAVTNGVLIDDEFISLMKKHNVSLTVSLDGNSDVNNSMRMFKDGTGASEVVEKNIRLLKEELNEPASIQATYNINHINQSISVMDVVRYIIDNFGTMAHVVPAAGKDEDFLLDNYDEFLKSVDEIFASFEEENYYDYPLVKKIIDTLKMRIKGIDHMCPAGLGYYAVSIDGSVYPCFTFTDNEEMLMGNVMDENLFSSENFIKIKNQFANRNKNIVDPCNKCFARKVCSGCVGQYYKETGSIDVLSKSICDLQKRMIEKVILHIIKLQEKQKDREKLAQGR</sequence>